<organism evidence="1 2">
    <name type="scientific">Paenibacillus naphthalenovorans</name>
    <dbReference type="NCBI Taxonomy" id="162209"/>
    <lineage>
        <taxon>Bacteria</taxon>
        <taxon>Bacillati</taxon>
        <taxon>Bacillota</taxon>
        <taxon>Bacilli</taxon>
        <taxon>Bacillales</taxon>
        <taxon>Paenibacillaceae</taxon>
        <taxon>Paenibacillus</taxon>
    </lineage>
</organism>
<dbReference type="Proteomes" id="UP000061660">
    <property type="component" value="Chromosome"/>
</dbReference>
<protein>
    <submittedName>
        <fullName evidence="1">Uncharacterized protein</fullName>
    </submittedName>
</protein>
<reference evidence="2" key="1">
    <citation type="submission" date="2015-12" db="EMBL/GenBank/DDBJ databases">
        <title>Complete genome sequences of two moderately thermophilic Paenibacillus species.</title>
        <authorList>
            <person name="Butler R.III."/>
            <person name="Wang J."/>
            <person name="Stark B.C."/>
            <person name="Pombert J.-F."/>
        </authorList>
    </citation>
    <scope>NUCLEOTIDE SEQUENCE [LARGE SCALE GENOMIC DNA]</scope>
    <source>
        <strain evidence="2">32O-Y</strain>
    </source>
</reference>
<dbReference type="RefSeq" id="WP_062410657.1">
    <property type="nucleotide sequence ID" value="NZ_CP013652.1"/>
</dbReference>
<gene>
    <name evidence="1" type="ORF">IJ22_49940</name>
</gene>
<evidence type="ECO:0000313" key="2">
    <source>
        <dbReference type="Proteomes" id="UP000061660"/>
    </source>
</evidence>
<name>A0A0U2UGS7_9BACL</name>
<dbReference type="PATRIC" id="fig|162209.4.peg.5278"/>
<dbReference type="OrthoDB" id="2875031at2"/>
<proteinExistence type="predicted"/>
<keyword evidence="2" id="KW-1185">Reference proteome</keyword>
<dbReference type="KEGG" id="pnp:IJ22_49940"/>
<accession>A0A0U2UGS7</accession>
<dbReference type="EMBL" id="CP013652">
    <property type="protein sequence ID" value="ALS25256.1"/>
    <property type="molecule type" value="Genomic_DNA"/>
</dbReference>
<evidence type="ECO:0000313" key="1">
    <source>
        <dbReference type="EMBL" id="ALS25256.1"/>
    </source>
</evidence>
<dbReference type="AlphaFoldDB" id="A0A0U2UGS7"/>
<reference evidence="1 2" key="2">
    <citation type="journal article" date="2016" name="Genome Announc.">
        <title>Complete Genome Sequences of Two Interactive Moderate Thermophiles, Paenibacillus napthalenovorans 32O-Y and Paenibacillus sp. 32O-W.</title>
        <authorList>
            <person name="Butler R.R.III."/>
            <person name="Wang J."/>
            <person name="Stark B.C."/>
            <person name="Pombert J.F."/>
        </authorList>
    </citation>
    <scope>NUCLEOTIDE SEQUENCE [LARGE SCALE GENOMIC DNA]</scope>
    <source>
        <strain evidence="1 2">32O-Y</strain>
    </source>
</reference>
<sequence length="168" mass="19099">MRSVLSGFSKQVRFHWFLDESERLVLRKNARTYQSDNENVPEFKERSIYSGGYLDCGLWDLDQLTALEQLREDLDYLDENGCRTHWADSLLFCSHGNGSYFGIDQTSGEVIYLSMDGIMHGWRLGYDLRLLCIIGFMSAVPVIGGKISCCSLPLTHRISITPAIMLCS</sequence>
<dbReference type="STRING" id="162209.IJ22_49940"/>